<name>A0A225AAM3_TALAT</name>
<proteinExistence type="predicted"/>
<organism evidence="2 3">
    <name type="scientific">Talaromyces atroroseus</name>
    <dbReference type="NCBI Taxonomy" id="1441469"/>
    <lineage>
        <taxon>Eukaryota</taxon>
        <taxon>Fungi</taxon>
        <taxon>Dikarya</taxon>
        <taxon>Ascomycota</taxon>
        <taxon>Pezizomycotina</taxon>
        <taxon>Eurotiomycetes</taxon>
        <taxon>Eurotiomycetidae</taxon>
        <taxon>Eurotiales</taxon>
        <taxon>Trichocomaceae</taxon>
        <taxon>Talaromyces</taxon>
        <taxon>Talaromyces sect. Trachyspermi</taxon>
    </lineage>
</organism>
<keyword evidence="3" id="KW-1185">Reference proteome</keyword>
<protein>
    <submittedName>
        <fullName evidence="2">Uncharacterized protein</fullName>
    </submittedName>
</protein>
<dbReference type="Proteomes" id="UP000214365">
    <property type="component" value="Unassembled WGS sequence"/>
</dbReference>
<dbReference type="EMBL" id="LFMY01000012">
    <property type="protein sequence ID" value="OKL57210.1"/>
    <property type="molecule type" value="Genomic_DNA"/>
</dbReference>
<accession>A0A225AAM3</accession>
<evidence type="ECO:0000313" key="2">
    <source>
        <dbReference type="EMBL" id="OKL57210.1"/>
    </source>
</evidence>
<evidence type="ECO:0000313" key="3">
    <source>
        <dbReference type="Proteomes" id="UP000214365"/>
    </source>
</evidence>
<feature type="signal peptide" evidence="1">
    <location>
        <begin position="1"/>
        <end position="19"/>
    </location>
</feature>
<dbReference type="AlphaFoldDB" id="A0A225AAM3"/>
<reference evidence="2 3" key="1">
    <citation type="submission" date="2015-06" db="EMBL/GenBank/DDBJ databases">
        <title>Talaromyces atroroseus IBT 11181 draft genome.</title>
        <authorList>
            <person name="Rasmussen K.B."/>
            <person name="Rasmussen S."/>
            <person name="Petersen B."/>
            <person name="Sicheritz-Ponten T."/>
            <person name="Mortensen U.H."/>
            <person name="Thrane U."/>
        </authorList>
    </citation>
    <scope>NUCLEOTIDE SEQUENCE [LARGE SCALE GENOMIC DNA]</scope>
    <source>
        <strain evidence="2 3">IBT 11181</strain>
    </source>
</reference>
<dbReference type="GeneID" id="31007120"/>
<feature type="chain" id="PRO_5011671492" evidence="1">
    <location>
        <begin position="20"/>
        <end position="91"/>
    </location>
</feature>
<dbReference type="RefSeq" id="XP_020117331.1">
    <property type="nucleotide sequence ID" value="XM_020262646.1"/>
</dbReference>
<evidence type="ECO:0000256" key="1">
    <source>
        <dbReference type="SAM" id="SignalP"/>
    </source>
</evidence>
<sequence>MKIQTLAALLAVCAQAIHAAPVEAKPADHGLAAREDHSAEDWNEWYNKKAIKRDEESAEDWNEWYNKKAIKRDEESAEDWNEWYNKKAIKA</sequence>
<gene>
    <name evidence="2" type="ORF">UA08_07364</name>
</gene>
<keyword evidence="1" id="KW-0732">Signal</keyword>
<comment type="caution">
    <text evidence="2">The sequence shown here is derived from an EMBL/GenBank/DDBJ whole genome shotgun (WGS) entry which is preliminary data.</text>
</comment>